<evidence type="ECO:0000256" key="2">
    <source>
        <dbReference type="SAM" id="SignalP"/>
    </source>
</evidence>
<evidence type="ECO:0000256" key="1">
    <source>
        <dbReference type="SAM" id="MobiDB-lite"/>
    </source>
</evidence>
<keyword evidence="4" id="KW-1185">Reference proteome</keyword>
<name>A0A1V0TM80_9ACTN</name>
<dbReference type="InterPro" id="IPR036514">
    <property type="entry name" value="SGNH_hydro_sf"/>
</dbReference>
<dbReference type="GO" id="GO:0016298">
    <property type="term" value="F:lipase activity"/>
    <property type="evidence" value="ECO:0007669"/>
    <property type="project" value="InterPro"/>
</dbReference>
<dbReference type="Pfam" id="PF00657">
    <property type="entry name" value="Lipase_GDSL"/>
    <property type="match status" value="1"/>
</dbReference>
<protein>
    <submittedName>
        <fullName evidence="3">Uncharacterized protein</fullName>
    </submittedName>
</protein>
<dbReference type="InterPro" id="IPR001087">
    <property type="entry name" value="GDSL"/>
</dbReference>
<gene>
    <name evidence="3" type="ORF">B1H19_07430</name>
</gene>
<dbReference type="SUPFAM" id="SSF52266">
    <property type="entry name" value="SGNH hydrolase"/>
    <property type="match status" value="1"/>
</dbReference>
<keyword evidence="2" id="KW-0732">Signal</keyword>
<dbReference type="InterPro" id="IPR053140">
    <property type="entry name" value="GDSL_Rv0518-like"/>
</dbReference>
<feature type="signal peptide" evidence="2">
    <location>
        <begin position="1"/>
        <end position="28"/>
    </location>
</feature>
<dbReference type="Gene3D" id="3.40.50.1110">
    <property type="entry name" value="SGNH hydrolase"/>
    <property type="match status" value="1"/>
</dbReference>
<dbReference type="PANTHER" id="PTHR43784">
    <property type="entry name" value="GDSL-LIKE LIPASE/ACYLHYDROLASE, PUTATIVE (AFU_ORTHOLOGUE AFUA_2G00820)-RELATED"/>
    <property type="match status" value="1"/>
</dbReference>
<dbReference type="InterPro" id="IPR008265">
    <property type="entry name" value="Lipase_GDSL_AS"/>
</dbReference>
<dbReference type="PROSITE" id="PS51318">
    <property type="entry name" value="TAT"/>
    <property type="match status" value="1"/>
</dbReference>
<dbReference type="STRING" id="553510.B1H19_07430"/>
<dbReference type="InterPro" id="IPR006311">
    <property type="entry name" value="TAT_signal"/>
</dbReference>
<dbReference type="EMBL" id="CP020569">
    <property type="protein sequence ID" value="ARF54044.1"/>
    <property type="molecule type" value="Genomic_DNA"/>
</dbReference>
<reference evidence="3 4" key="1">
    <citation type="submission" date="2017-04" db="EMBL/GenBank/DDBJ databases">
        <title>Complete Genome Sequence of Streptomyces gilvosporeus F607, a Capable Producer of Natamycin.</title>
        <authorList>
            <person name="Zong G."/>
            <person name="Zhong C."/>
            <person name="Fu J."/>
            <person name="Qin R."/>
            <person name="Cao G."/>
        </authorList>
    </citation>
    <scope>NUCLEOTIDE SEQUENCE [LARGE SCALE GENOMIC DNA]</scope>
    <source>
        <strain evidence="3 4">F607</strain>
    </source>
</reference>
<dbReference type="Proteomes" id="UP000192726">
    <property type="component" value="Chromosome"/>
</dbReference>
<organism evidence="3 4">
    <name type="scientific">Streptomyces gilvosporeus</name>
    <dbReference type="NCBI Taxonomy" id="553510"/>
    <lineage>
        <taxon>Bacteria</taxon>
        <taxon>Bacillati</taxon>
        <taxon>Actinomycetota</taxon>
        <taxon>Actinomycetes</taxon>
        <taxon>Kitasatosporales</taxon>
        <taxon>Streptomycetaceae</taxon>
        <taxon>Streptomyces</taxon>
    </lineage>
</organism>
<dbReference type="RefSeq" id="WP_083103830.1">
    <property type="nucleotide sequence ID" value="NZ_CP020569.1"/>
</dbReference>
<dbReference type="AlphaFoldDB" id="A0A1V0TM80"/>
<sequence length="449" mass="47118">MRGRPLARRSLLAGAASLGLLGTAATEAAPAGASRHWVGGWATALTPPADRGRSVAGFTHRTLRLVVHLSVGGDLVRLRLSNLYGTRPLDLGAVTVARRARGAATEPGTGRRVTFAGRRSATVPVGAELVSDPVRLSVHADRDLVVSIHLPTATGPTTWHAGAKQTSYLSHRGDHTADQSGSAFTRRLLSWYFLEGVDVATTTADRTVVAFGDSLTEGGHIPYDVNQRWPDVLARRLAGARRGRGLSVVNAGIGGNRLLSDVGTGADGRIHLGVNGEARFARDVLRQTAVSDVIVLLGTNDLGSRAGVHRHHRVTSGQVIAGLAALANRAQAAGVALHAGTIIPNALLTRAGERMRMQVNHWIRTTRTFDGMVDFDAAVRDPAAPRRLRPRYNSGDGVHPNPAGMHAMAQAVDLSTLGRAGTYLLPVTGSGASGGRRASAPQPGQRPPG</sequence>
<dbReference type="OrthoDB" id="1828825at2"/>
<evidence type="ECO:0000313" key="3">
    <source>
        <dbReference type="EMBL" id="ARF54044.1"/>
    </source>
</evidence>
<accession>A0A1V0TM80</accession>
<dbReference type="GO" id="GO:0006629">
    <property type="term" value="P:lipid metabolic process"/>
    <property type="evidence" value="ECO:0007669"/>
    <property type="project" value="InterPro"/>
</dbReference>
<dbReference type="KEGG" id="sgv:B1H19_07430"/>
<dbReference type="PANTHER" id="PTHR43784:SF2">
    <property type="entry name" value="GDSL-LIKE LIPASE_ACYLHYDROLASE, PUTATIVE (AFU_ORTHOLOGUE AFUA_2G00820)-RELATED"/>
    <property type="match status" value="1"/>
</dbReference>
<dbReference type="PROSITE" id="PS01098">
    <property type="entry name" value="LIPASE_GDSL_SER"/>
    <property type="match status" value="1"/>
</dbReference>
<proteinExistence type="predicted"/>
<feature type="chain" id="PRO_5039244230" evidence="2">
    <location>
        <begin position="29"/>
        <end position="449"/>
    </location>
</feature>
<evidence type="ECO:0000313" key="4">
    <source>
        <dbReference type="Proteomes" id="UP000192726"/>
    </source>
</evidence>
<feature type="region of interest" description="Disordered" evidence="1">
    <location>
        <begin position="428"/>
        <end position="449"/>
    </location>
</feature>